<feature type="domain" description="Alanine dehydrogenase/pyridine nucleotide transhydrogenase N-terminal" evidence="5">
    <location>
        <begin position="4"/>
        <end position="136"/>
    </location>
</feature>
<dbReference type="Pfam" id="PF05222">
    <property type="entry name" value="AlaDh_PNT_N"/>
    <property type="match status" value="1"/>
</dbReference>
<evidence type="ECO:0000256" key="2">
    <source>
        <dbReference type="ARBA" id="ARBA00012897"/>
    </source>
</evidence>
<feature type="domain" description="Alanine dehydrogenase/pyridine nucleotide transhydrogenase NAD(H)-binding" evidence="4">
    <location>
        <begin position="148"/>
        <end position="303"/>
    </location>
</feature>
<dbReference type="EC" id="1.4.1.1" evidence="2"/>
<sequence length="378" mass="39135">MQIGIPKEIKDGEARVGATPEAVRNLVEGGHSVWVETGAGARVGFGDEAYVAAGARIVVAPEEAFACPLIVKVKEIQKAEYARLRAGTIVACYQQLGRDPELLDAVLASGITCLAYEGVTASDGSRPMLTPMSAIAGQMTAQIAAWALQHREGELCGSGILLSGAEGVPPARVLVVGDGVVGQAAARAFLRLGCPVTVLGVALPQLKQVETKLLDVSGGRLETALSTPATLAARVAQSDVVIGAISIPGRLTPKLITRTMLKTMRRGSVLIDVGIDMGGLAETSRQTKLSNPLYVEEGVLHYGVSNIPALVPRAATQSLVAATLPFMRLIADRGLQGAVSEAPGLLGGLLVQGGRIVSAALAEDTGRPCSPREAHPVR</sequence>
<keyword evidence="3" id="KW-0560">Oxidoreductase</keyword>
<gene>
    <name evidence="6" type="ORF">GETHLI_02140</name>
</gene>
<dbReference type="PANTHER" id="PTHR42795">
    <property type="entry name" value="ALANINE DEHYDROGENASE"/>
    <property type="match status" value="1"/>
</dbReference>
<evidence type="ECO:0000313" key="7">
    <source>
        <dbReference type="Proteomes" id="UP001165069"/>
    </source>
</evidence>
<dbReference type="SMART" id="SM01002">
    <property type="entry name" value="AlaDh_PNT_C"/>
    <property type="match status" value="1"/>
</dbReference>
<reference evidence="6 7" key="1">
    <citation type="journal article" date="2023" name="Antonie Van Leeuwenhoek">
        <title>Mesoterricola silvestris gen. nov., sp. nov., Mesoterricola sediminis sp. nov., Geothrix oryzae sp. nov., Geothrix edaphica sp. nov., Geothrix rubra sp. nov., and Geothrix limicola sp. nov., six novel members of Acidobacteriota isolated from soils.</title>
        <authorList>
            <person name="Itoh H."/>
            <person name="Sugisawa Y."/>
            <person name="Mise K."/>
            <person name="Xu Z."/>
            <person name="Kuniyasu M."/>
            <person name="Ushijima N."/>
            <person name="Kawano K."/>
            <person name="Kobayashi E."/>
            <person name="Shiratori Y."/>
            <person name="Masuda Y."/>
            <person name="Senoo K."/>
        </authorList>
    </citation>
    <scope>NUCLEOTIDE SEQUENCE [LARGE SCALE GENOMIC DNA]</scope>
    <source>
        <strain evidence="6 7">Red804</strain>
    </source>
</reference>
<protein>
    <recommendedName>
        <fullName evidence="2">alanine dehydrogenase</fullName>
        <ecNumber evidence="2">1.4.1.1</ecNumber>
    </recommendedName>
</protein>
<comment type="caution">
    <text evidence="6">The sequence shown here is derived from an EMBL/GenBank/DDBJ whole genome shotgun (WGS) entry which is preliminary data.</text>
</comment>
<name>A0ABQ5QAH7_9BACT</name>
<dbReference type="EMBL" id="BSDE01000001">
    <property type="protein sequence ID" value="GLH71712.1"/>
    <property type="molecule type" value="Genomic_DNA"/>
</dbReference>
<dbReference type="InterPro" id="IPR007698">
    <property type="entry name" value="AlaDH/PNT_NAD(H)-bd"/>
</dbReference>
<dbReference type="CDD" id="cd05305">
    <property type="entry name" value="L-AlaDH"/>
    <property type="match status" value="1"/>
</dbReference>
<organism evidence="6 7">
    <name type="scientific">Geothrix limicola</name>
    <dbReference type="NCBI Taxonomy" id="2927978"/>
    <lineage>
        <taxon>Bacteria</taxon>
        <taxon>Pseudomonadati</taxon>
        <taxon>Acidobacteriota</taxon>
        <taxon>Holophagae</taxon>
        <taxon>Holophagales</taxon>
        <taxon>Holophagaceae</taxon>
        <taxon>Geothrix</taxon>
    </lineage>
</organism>
<comment type="similarity">
    <text evidence="1">Belongs to the AlaDH/PNT family.</text>
</comment>
<dbReference type="InterPro" id="IPR008141">
    <property type="entry name" value="Ala_DH"/>
</dbReference>
<evidence type="ECO:0000256" key="3">
    <source>
        <dbReference type="ARBA" id="ARBA00023002"/>
    </source>
</evidence>
<dbReference type="SMART" id="SM01003">
    <property type="entry name" value="AlaDh_PNT_N"/>
    <property type="match status" value="1"/>
</dbReference>
<dbReference type="SUPFAM" id="SSF51735">
    <property type="entry name" value="NAD(P)-binding Rossmann-fold domains"/>
    <property type="match status" value="1"/>
</dbReference>
<dbReference type="InterPro" id="IPR007886">
    <property type="entry name" value="AlaDH/PNT_N"/>
</dbReference>
<dbReference type="SUPFAM" id="SSF52283">
    <property type="entry name" value="Formate/glycerate dehydrogenase catalytic domain-like"/>
    <property type="match status" value="1"/>
</dbReference>
<dbReference type="PANTHER" id="PTHR42795:SF1">
    <property type="entry name" value="ALANINE DEHYDROGENASE"/>
    <property type="match status" value="1"/>
</dbReference>
<proteinExistence type="inferred from homology"/>
<evidence type="ECO:0000259" key="5">
    <source>
        <dbReference type="SMART" id="SM01003"/>
    </source>
</evidence>
<evidence type="ECO:0000256" key="1">
    <source>
        <dbReference type="ARBA" id="ARBA00005689"/>
    </source>
</evidence>
<accession>A0ABQ5QAH7</accession>
<dbReference type="RefSeq" id="WP_285569151.1">
    <property type="nucleotide sequence ID" value="NZ_BSDE01000001.1"/>
</dbReference>
<dbReference type="InterPro" id="IPR036291">
    <property type="entry name" value="NAD(P)-bd_dom_sf"/>
</dbReference>
<keyword evidence="7" id="KW-1185">Reference proteome</keyword>
<evidence type="ECO:0000259" key="4">
    <source>
        <dbReference type="SMART" id="SM01002"/>
    </source>
</evidence>
<dbReference type="Pfam" id="PF01262">
    <property type="entry name" value="AlaDh_PNT_C"/>
    <property type="match status" value="1"/>
</dbReference>
<dbReference type="Proteomes" id="UP001165069">
    <property type="component" value="Unassembled WGS sequence"/>
</dbReference>
<evidence type="ECO:0000313" key="6">
    <source>
        <dbReference type="EMBL" id="GLH71712.1"/>
    </source>
</evidence>
<dbReference type="Gene3D" id="3.40.50.720">
    <property type="entry name" value="NAD(P)-binding Rossmann-like Domain"/>
    <property type="match status" value="2"/>
</dbReference>